<protein>
    <submittedName>
        <fullName evidence="1">Uncharacterized protein</fullName>
    </submittedName>
</protein>
<gene>
    <name evidence="1" type="ORF">FSB_LOCUS60055</name>
</gene>
<accession>A0A2N9J6M2</accession>
<reference evidence="1" key="1">
    <citation type="submission" date="2018-02" db="EMBL/GenBank/DDBJ databases">
        <authorList>
            <person name="Cohen D.B."/>
            <person name="Kent A.D."/>
        </authorList>
    </citation>
    <scope>NUCLEOTIDE SEQUENCE</scope>
</reference>
<dbReference type="EMBL" id="OIVN01006392">
    <property type="protein sequence ID" value="SPD32173.1"/>
    <property type="molecule type" value="Genomic_DNA"/>
</dbReference>
<sequence>MVKEGCGGGVWEVGMLANSFSTYERTVGQLKQIMDAMAVQMHNGLASEDGSSSKCCSLSSNFNGV</sequence>
<organism evidence="1">
    <name type="scientific">Fagus sylvatica</name>
    <name type="common">Beechnut</name>
    <dbReference type="NCBI Taxonomy" id="28930"/>
    <lineage>
        <taxon>Eukaryota</taxon>
        <taxon>Viridiplantae</taxon>
        <taxon>Streptophyta</taxon>
        <taxon>Embryophyta</taxon>
        <taxon>Tracheophyta</taxon>
        <taxon>Spermatophyta</taxon>
        <taxon>Magnoliopsida</taxon>
        <taxon>eudicotyledons</taxon>
        <taxon>Gunneridae</taxon>
        <taxon>Pentapetalae</taxon>
        <taxon>rosids</taxon>
        <taxon>fabids</taxon>
        <taxon>Fagales</taxon>
        <taxon>Fagaceae</taxon>
        <taxon>Fagus</taxon>
    </lineage>
</organism>
<name>A0A2N9J6M2_FAGSY</name>
<proteinExistence type="predicted"/>
<dbReference type="AlphaFoldDB" id="A0A2N9J6M2"/>
<evidence type="ECO:0000313" key="1">
    <source>
        <dbReference type="EMBL" id="SPD32173.1"/>
    </source>
</evidence>